<evidence type="ECO:0000256" key="1">
    <source>
        <dbReference type="ARBA" id="ARBA00009919"/>
    </source>
</evidence>
<evidence type="ECO:0000313" key="4">
    <source>
        <dbReference type="EMBL" id="QCI07760.1"/>
    </source>
</evidence>
<protein>
    <submittedName>
        <fullName evidence="4">Molybdopterin biosynthesis protein</fullName>
    </submittedName>
</protein>
<dbReference type="PANTHER" id="PTHR10953">
    <property type="entry name" value="UBIQUITIN-ACTIVATING ENZYME E1"/>
    <property type="match status" value="1"/>
</dbReference>
<dbReference type="InterPro" id="IPR036873">
    <property type="entry name" value="Rhodanese-like_dom_sf"/>
</dbReference>
<feature type="transmembrane region" description="Helical" evidence="2">
    <location>
        <begin position="40"/>
        <end position="66"/>
    </location>
</feature>
<dbReference type="SUPFAM" id="SSF69572">
    <property type="entry name" value="Activating enzymes of the ubiquitin-like proteins"/>
    <property type="match status" value="1"/>
</dbReference>
<proteinExistence type="inferred from homology"/>
<sequence length="357" mass="41481">MVKNIDKIKLSISEYNRYGRHLILKQIGIYGQYRLKRSKILIVGAGGLGCPAMIYLVASGIGYLGILDEDNIDISNLNRQILYNTKNINKSKSECAKIKLKEINSECKIIQHQLNLNINNALDIIKYYHIIVDASDNFKTRYIIDTACYKLHKVHIYGGINQFEGQLSVFNYQNNIRYSDLYPYALKLKDNKCYDNGVLGVITGTIGILQATETIKVILGIGQIIHKQILIYNLLNIYFYKLEITSKKYNNHIHINSTFNKNFHLLISELKFEYLKFTNNKKLLLIDIRENIEFNIKHINKSINIPLSKLKIKYTQKFIQSYNKKIIIVIYCNTIHRSIIASSQLKLYCIEHYILNK</sequence>
<dbReference type="InterPro" id="IPR001763">
    <property type="entry name" value="Rhodanese-like_dom"/>
</dbReference>
<evidence type="ECO:0000256" key="2">
    <source>
        <dbReference type="SAM" id="Phobius"/>
    </source>
</evidence>
<dbReference type="PANTHER" id="PTHR10953:SF102">
    <property type="entry name" value="ADENYLYLTRANSFERASE AND SULFURTRANSFERASE MOCS3"/>
    <property type="match status" value="1"/>
</dbReference>
<dbReference type="InterPro" id="IPR000594">
    <property type="entry name" value="ThiF_NAD_FAD-bd"/>
</dbReference>
<dbReference type="Pfam" id="PF00899">
    <property type="entry name" value="ThiF"/>
    <property type="match status" value="1"/>
</dbReference>
<evidence type="ECO:0000259" key="3">
    <source>
        <dbReference type="PROSITE" id="PS50206"/>
    </source>
</evidence>
<dbReference type="EMBL" id="MK814700">
    <property type="protein sequence ID" value="QCI07760.1"/>
    <property type="molecule type" value="Genomic_DNA"/>
</dbReference>
<dbReference type="GO" id="GO:0016779">
    <property type="term" value="F:nucleotidyltransferase activity"/>
    <property type="evidence" value="ECO:0007669"/>
    <property type="project" value="TreeGrafter"/>
</dbReference>
<dbReference type="GO" id="GO:0008641">
    <property type="term" value="F:ubiquitin-like modifier activating enzyme activity"/>
    <property type="evidence" value="ECO:0007669"/>
    <property type="project" value="InterPro"/>
</dbReference>
<dbReference type="GO" id="GO:0008146">
    <property type="term" value="F:sulfotransferase activity"/>
    <property type="evidence" value="ECO:0007669"/>
    <property type="project" value="TreeGrafter"/>
</dbReference>
<dbReference type="CDD" id="cd00158">
    <property type="entry name" value="RHOD"/>
    <property type="match status" value="1"/>
</dbReference>
<organism evidence="4">
    <name type="scientific">Pleonosporium borreri</name>
    <dbReference type="NCBI Taxonomy" id="2575635"/>
    <lineage>
        <taxon>Eukaryota</taxon>
        <taxon>Rhodophyta</taxon>
        <taxon>Florideophyceae</taxon>
        <taxon>Rhodymeniophycidae</taxon>
        <taxon>Ceramiales</taxon>
        <taxon>Ceramiaceae</taxon>
        <taxon>Pleonosporium</taxon>
    </lineage>
</organism>
<dbReference type="AlphaFoldDB" id="A0A4D6WZA0"/>
<gene>
    <name evidence="4" type="primary">moeB</name>
</gene>
<dbReference type="Gene3D" id="3.40.50.720">
    <property type="entry name" value="NAD(P)-binding Rossmann-like Domain"/>
    <property type="match status" value="1"/>
</dbReference>
<name>A0A4D6WZA0_9FLOR</name>
<dbReference type="CDD" id="cd00757">
    <property type="entry name" value="ThiF_MoeB_HesA_family"/>
    <property type="match status" value="1"/>
</dbReference>
<dbReference type="GO" id="GO:0004792">
    <property type="term" value="F:thiosulfate-cyanide sulfurtransferase activity"/>
    <property type="evidence" value="ECO:0007669"/>
    <property type="project" value="TreeGrafter"/>
</dbReference>
<dbReference type="Gene3D" id="3.40.250.10">
    <property type="entry name" value="Rhodanese-like domain"/>
    <property type="match status" value="1"/>
</dbReference>
<feature type="domain" description="Rhodanese" evidence="3">
    <location>
        <begin position="279"/>
        <end position="356"/>
    </location>
</feature>
<geneLocation type="plastid" evidence="4"/>
<accession>A0A4D6WZA0</accession>
<comment type="similarity">
    <text evidence="1">Belongs to the HesA/MoeB/ThiF family.</text>
</comment>
<keyword evidence="2" id="KW-0812">Transmembrane</keyword>
<keyword evidence="2" id="KW-1133">Transmembrane helix</keyword>
<keyword evidence="4" id="KW-0934">Plastid</keyword>
<dbReference type="InterPro" id="IPR045886">
    <property type="entry name" value="ThiF/MoeB/HesA"/>
</dbReference>
<dbReference type="FunFam" id="3.40.50.720:FF:000080">
    <property type="entry name" value="Thiazole biosynthesis adenylyltransferase ThiF"/>
    <property type="match status" value="1"/>
</dbReference>
<dbReference type="Pfam" id="PF00581">
    <property type="entry name" value="Rhodanese"/>
    <property type="match status" value="1"/>
</dbReference>
<dbReference type="PROSITE" id="PS50206">
    <property type="entry name" value="RHODANESE_3"/>
    <property type="match status" value="1"/>
</dbReference>
<reference evidence="4" key="1">
    <citation type="journal article" date="2019" name="Mol. Phylogenet. Evol.">
        <title>Morphological evolution and classification of the red algal order Ceramiales inferred using plastid phylogenomics.</title>
        <authorList>
            <person name="Diaz-Tapia P."/>
            <person name="Pasella M.M."/>
            <person name="Verbruggen H."/>
            <person name="Maggs C.A."/>
        </authorList>
    </citation>
    <scope>NUCLEOTIDE SEQUENCE</scope>
    <source>
        <strain evidence="4">PD2941_1</strain>
    </source>
</reference>
<dbReference type="GO" id="GO:0005829">
    <property type="term" value="C:cytosol"/>
    <property type="evidence" value="ECO:0007669"/>
    <property type="project" value="TreeGrafter"/>
</dbReference>
<dbReference type="InterPro" id="IPR035985">
    <property type="entry name" value="Ubiquitin-activating_enz"/>
</dbReference>
<keyword evidence="2" id="KW-0472">Membrane</keyword>
<reference evidence="4" key="2">
    <citation type="submission" date="2019-04" db="EMBL/GenBank/DDBJ databases">
        <authorList>
            <person name="Pasella M."/>
        </authorList>
    </citation>
    <scope>NUCLEOTIDE SEQUENCE</scope>
    <source>
        <strain evidence="4">PD2941_1</strain>
    </source>
</reference>